<feature type="signal peptide" evidence="1">
    <location>
        <begin position="1"/>
        <end position="20"/>
    </location>
</feature>
<dbReference type="GO" id="GO:0005576">
    <property type="term" value="C:extracellular region"/>
    <property type="evidence" value="ECO:0007669"/>
    <property type="project" value="InterPro"/>
</dbReference>
<dbReference type="EMBL" id="OU892278">
    <property type="protein sequence ID" value="CAG9764295.1"/>
    <property type="molecule type" value="Genomic_DNA"/>
</dbReference>
<dbReference type="OrthoDB" id="6020543at2759"/>
<evidence type="ECO:0000313" key="4">
    <source>
        <dbReference type="Proteomes" id="UP001152799"/>
    </source>
</evidence>
<dbReference type="InterPro" id="IPR002557">
    <property type="entry name" value="Chitin-bd_dom"/>
</dbReference>
<evidence type="ECO:0000259" key="2">
    <source>
        <dbReference type="PROSITE" id="PS50940"/>
    </source>
</evidence>
<dbReference type="AlphaFoldDB" id="A0A9N9QC65"/>
<sequence length="124" mass="13351">MKFSSVLALGLAILIACVDARQRDNCREAPGLEVTSSNVDCSLPVNQVTLHPHPTQCNLYLQCVHGVAIERPCARGTEFSPSVGVCVWPQDSGCRSTPGQSVDPSICNSDSSRLCDDFRCDNVI</sequence>
<gene>
    <name evidence="3" type="ORF">CEUTPL_LOCUS4935</name>
</gene>
<dbReference type="PROSITE" id="PS51257">
    <property type="entry name" value="PROKAR_LIPOPROTEIN"/>
    <property type="match status" value="1"/>
</dbReference>
<dbReference type="GO" id="GO:0008061">
    <property type="term" value="F:chitin binding"/>
    <property type="evidence" value="ECO:0007669"/>
    <property type="project" value="InterPro"/>
</dbReference>
<dbReference type="Gene3D" id="2.170.140.10">
    <property type="entry name" value="Chitin binding domain"/>
    <property type="match status" value="1"/>
</dbReference>
<reference evidence="3" key="1">
    <citation type="submission" date="2022-01" db="EMBL/GenBank/DDBJ databases">
        <authorList>
            <person name="King R."/>
        </authorList>
    </citation>
    <scope>NUCLEOTIDE SEQUENCE</scope>
</reference>
<accession>A0A9N9QC65</accession>
<feature type="chain" id="PRO_5040400061" description="Chitin-binding type-2 domain-containing protein" evidence="1">
    <location>
        <begin position="21"/>
        <end position="124"/>
    </location>
</feature>
<keyword evidence="4" id="KW-1185">Reference proteome</keyword>
<protein>
    <recommendedName>
        <fullName evidence="2">Chitin-binding type-2 domain-containing protein</fullName>
    </recommendedName>
</protein>
<organism evidence="3 4">
    <name type="scientific">Ceutorhynchus assimilis</name>
    <name type="common">cabbage seed weevil</name>
    <dbReference type="NCBI Taxonomy" id="467358"/>
    <lineage>
        <taxon>Eukaryota</taxon>
        <taxon>Metazoa</taxon>
        <taxon>Ecdysozoa</taxon>
        <taxon>Arthropoda</taxon>
        <taxon>Hexapoda</taxon>
        <taxon>Insecta</taxon>
        <taxon>Pterygota</taxon>
        <taxon>Neoptera</taxon>
        <taxon>Endopterygota</taxon>
        <taxon>Coleoptera</taxon>
        <taxon>Polyphaga</taxon>
        <taxon>Cucujiformia</taxon>
        <taxon>Curculionidae</taxon>
        <taxon>Ceutorhynchinae</taxon>
        <taxon>Ceutorhynchus</taxon>
    </lineage>
</organism>
<dbReference type="Pfam" id="PF01607">
    <property type="entry name" value="CBM_14"/>
    <property type="match status" value="1"/>
</dbReference>
<evidence type="ECO:0000313" key="3">
    <source>
        <dbReference type="EMBL" id="CAG9764295.1"/>
    </source>
</evidence>
<dbReference type="Proteomes" id="UP001152799">
    <property type="component" value="Chromosome 2"/>
</dbReference>
<dbReference type="InterPro" id="IPR036508">
    <property type="entry name" value="Chitin-bd_dom_sf"/>
</dbReference>
<dbReference type="PROSITE" id="PS50940">
    <property type="entry name" value="CHIT_BIND_II"/>
    <property type="match status" value="1"/>
</dbReference>
<keyword evidence="1" id="KW-0732">Signal</keyword>
<feature type="domain" description="Chitin-binding type-2" evidence="2">
    <location>
        <begin position="38"/>
        <end position="96"/>
    </location>
</feature>
<dbReference type="SUPFAM" id="SSF57625">
    <property type="entry name" value="Invertebrate chitin-binding proteins"/>
    <property type="match status" value="1"/>
</dbReference>
<name>A0A9N9QC65_9CUCU</name>
<evidence type="ECO:0000256" key="1">
    <source>
        <dbReference type="SAM" id="SignalP"/>
    </source>
</evidence>
<proteinExistence type="predicted"/>
<dbReference type="SMART" id="SM00494">
    <property type="entry name" value="ChtBD2"/>
    <property type="match status" value="1"/>
</dbReference>